<keyword evidence="2" id="KW-1185">Reference proteome</keyword>
<protein>
    <submittedName>
        <fullName evidence="1">Uncharacterized protein</fullName>
    </submittedName>
</protein>
<evidence type="ECO:0000313" key="2">
    <source>
        <dbReference type="Proteomes" id="UP001299596"/>
    </source>
</evidence>
<sequence>MSHSELSSRYALELAGVARTFGDAAVISVGAGSALATAFTAGMAVMRDATLADDPTLVGWKAELELPDGTLVHCCYGPTAAAAAGALYNQLLGVPSGAR</sequence>
<gene>
    <name evidence="1" type="ORF">K6T79_18165</name>
</gene>
<name>A0ABU5XL09_9MYCO</name>
<proteinExistence type="predicted"/>
<dbReference type="RefSeq" id="WP_329780234.1">
    <property type="nucleotide sequence ID" value="NZ_JAYJJR010000013.1"/>
</dbReference>
<organism evidence="1 2">
    <name type="scientific">[Mycobacterium] crassicus</name>
    <dbReference type="NCBI Taxonomy" id="2872309"/>
    <lineage>
        <taxon>Bacteria</taxon>
        <taxon>Bacillati</taxon>
        <taxon>Actinomycetota</taxon>
        <taxon>Actinomycetes</taxon>
        <taxon>Mycobacteriales</taxon>
        <taxon>Mycobacteriaceae</taxon>
        <taxon>Mycolicibacter</taxon>
    </lineage>
</organism>
<dbReference type="EMBL" id="JAYJJR010000013">
    <property type="protein sequence ID" value="MEB3022970.1"/>
    <property type="molecule type" value="Genomic_DNA"/>
</dbReference>
<dbReference type="Proteomes" id="UP001299596">
    <property type="component" value="Unassembled WGS sequence"/>
</dbReference>
<comment type="caution">
    <text evidence="1">The sequence shown here is derived from an EMBL/GenBank/DDBJ whole genome shotgun (WGS) entry which is preliminary data.</text>
</comment>
<evidence type="ECO:0000313" key="1">
    <source>
        <dbReference type="EMBL" id="MEB3022970.1"/>
    </source>
</evidence>
<reference evidence="1 2" key="1">
    <citation type="submission" date="2023-12" db="EMBL/GenBank/DDBJ databases">
        <title>Description of new species of Mycobacterium terrae complex isolated from sewage at the Sao Paulo Zoological Park Foundation in Brazil.</title>
        <authorList>
            <person name="Romagnoli C.L."/>
            <person name="Conceicao E.C."/>
            <person name="Machado E."/>
            <person name="Barreto L.B.P.F."/>
            <person name="Sharma A."/>
            <person name="Silva N.M."/>
            <person name="Marques L.E."/>
            <person name="Juliana M.A."/>
            <person name="Lourenco M.C.S."/>
            <person name="Digiampietri L.A."/>
            <person name="Suffys P.N."/>
            <person name="Viana-Niero C."/>
        </authorList>
    </citation>
    <scope>NUCLEOTIDE SEQUENCE [LARGE SCALE GENOMIC DNA]</scope>
    <source>
        <strain evidence="1 2">MYC098</strain>
    </source>
</reference>
<accession>A0ABU5XL09</accession>